<dbReference type="EMBL" id="CP032331">
    <property type="protein sequence ID" value="QCO04231.1"/>
    <property type="molecule type" value="Genomic_DNA"/>
</dbReference>
<keyword evidence="1" id="KW-0614">Plasmid</keyword>
<dbReference type="AlphaFoldDB" id="A0A4D8Q4M9"/>
<gene>
    <name evidence="1" type="ORF">D3867_19960</name>
</gene>
<dbReference type="Gene3D" id="3.40.210.30">
    <property type="entry name" value="Dam replacing family, catalytic PD-(D/E)XK domain"/>
    <property type="match status" value="1"/>
</dbReference>
<name>A0A4D8Q4M9_AZOBR</name>
<proteinExistence type="predicted"/>
<sequence>MARTERQSLGDWGEKKVSELCFCPSCKRSKTMKLLPPNFKCADLICDFCGYLSQVKTCTVVDVNSIPRQILGAAWEPQRERMEAAIYFSLYLVLSLKDRSDFSIYFLSKDLQEDAMFVPRKPLSSAAKRAGWQGYLLQLDNVKGRFVRLFWSAGQNLASLGQSH</sequence>
<evidence type="ECO:0000313" key="1">
    <source>
        <dbReference type="EMBL" id="QCO04231.1"/>
    </source>
</evidence>
<dbReference type="InterPro" id="IPR010324">
    <property type="entry name" value="DRP"/>
</dbReference>
<protein>
    <submittedName>
        <fullName evidence="1">Uncharacterized protein</fullName>
    </submittedName>
</protein>
<dbReference type="Proteomes" id="UP000298596">
    <property type="component" value="Plasmid p1"/>
</dbReference>
<geneLocation type="plasmid" evidence="1">
    <name>p1</name>
</geneLocation>
<dbReference type="InterPro" id="IPR043025">
    <property type="entry name" value="DRP_PD-(D/E)XK_dom"/>
</dbReference>
<dbReference type="Pfam" id="PF06044">
    <property type="entry name" value="DpnI"/>
    <property type="match status" value="1"/>
</dbReference>
<organism evidence="1 2">
    <name type="scientific">Azospirillum brasilense</name>
    <dbReference type="NCBI Taxonomy" id="192"/>
    <lineage>
        <taxon>Bacteria</taxon>
        <taxon>Pseudomonadati</taxon>
        <taxon>Pseudomonadota</taxon>
        <taxon>Alphaproteobacteria</taxon>
        <taxon>Rhodospirillales</taxon>
        <taxon>Azospirillaceae</taxon>
        <taxon>Azospirillum</taxon>
    </lineage>
</organism>
<reference evidence="1 2" key="1">
    <citation type="submission" date="2018-09" db="EMBL/GenBank/DDBJ databases">
        <title>Whole genome based analysis of evolution and adaptive divergence in Indian and Brazilian strains of Azospirillum brasilense.</title>
        <authorList>
            <person name="Singh C."/>
            <person name="Tripathi A.K."/>
        </authorList>
    </citation>
    <scope>NUCLEOTIDE SEQUENCE [LARGE SCALE GENOMIC DNA]</scope>
    <source>
        <strain evidence="1 2">MTCC4036</strain>
        <plasmid evidence="1 2">p1</plasmid>
    </source>
</reference>
<accession>A0A4D8Q4M9</accession>
<evidence type="ECO:0000313" key="2">
    <source>
        <dbReference type="Proteomes" id="UP000298596"/>
    </source>
</evidence>